<evidence type="ECO:0000313" key="3">
    <source>
        <dbReference type="EMBL" id="RHY14494.1"/>
    </source>
</evidence>
<protein>
    <submittedName>
        <fullName evidence="3">Uncharacterized protein</fullName>
    </submittedName>
</protein>
<dbReference type="AlphaFoldDB" id="A0A397B2V6"/>
<dbReference type="InterPro" id="IPR011011">
    <property type="entry name" value="Znf_FYVE_PHD"/>
</dbReference>
<reference evidence="3 4" key="1">
    <citation type="submission" date="2018-08" db="EMBL/GenBank/DDBJ databases">
        <title>Aphanomyces genome sequencing and annotation.</title>
        <authorList>
            <person name="Minardi D."/>
            <person name="Oidtmann B."/>
            <person name="Van Der Giezen M."/>
            <person name="Studholme D.J."/>
        </authorList>
    </citation>
    <scope>NUCLEOTIDE SEQUENCE [LARGE SCALE GENOMIC DNA]</scope>
    <source>
        <strain evidence="3 4">Kv</strain>
    </source>
</reference>
<proteinExistence type="predicted"/>
<evidence type="ECO:0000256" key="1">
    <source>
        <dbReference type="SAM" id="MobiDB-lite"/>
    </source>
</evidence>
<feature type="region of interest" description="Disordered" evidence="1">
    <location>
        <begin position="103"/>
        <end position="142"/>
    </location>
</feature>
<dbReference type="EMBL" id="QUSZ01004391">
    <property type="protein sequence ID" value="RHY14494.1"/>
    <property type="molecule type" value="Genomic_DNA"/>
</dbReference>
<sequence length="235" mass="25348">MPTCSRCDGNIGIFSKRRKCPQCMRRVCKECVGTKDDKVVASLNHHPGQYIAKNNPLMPIPSSSFSSSSSSHVLLSRPSSMPHLCPYGCRDIKGGASDDGQRFSNASDLADFPPRSPADKSPEASFCGDVGDLQGDTDPTPPSVKAEVFLVTSTVEDRTVRFEQREVQTHRMVDAANGFLVSFWLCVLWSIVTSALTNRTLLTSPTGLGAGALLVGTLLSARYPRSTSSHAEVPE</sequence>
<dbReference type="Proteomes" id="UP000265427">
    <property type="component" value="Unassembled WGS sequence"/>
</dbReference>
<keyword evidence="2" id="KW-1133">Transmembrane helix</keyword>
<accession>A0A397B2V6</accession>
<keyword evidence="2" id="KW-0812">Transmembrane</keyword>
<evidence type="ECO:0000256" key="2">
    <source>
        <dbReference type="SAM" id="Phobius"/>
    </source>
</evidence>
<feature type="transmembrane region" description="Helical" evidence="2">
    <location>
        <begin position="202"/>
        <end position="221"/>
    </location>
</feature>
<organism evidence="3 4">
    <name type="scientific">Aphanomyces astaci</name>
    <name type="common">Crayfish plague agent</name>
    <dbReference type="NCBI Taxonomy" id="112090"/>
    <lineage>
        <taxon>Eukaryota</taxon>
        <taxon>Sar</taxon>
        <taxon>Stramenopiles</taxon>
        <taxon>Oomycota</taxon>
        <taxon>Saprolegniomycetes</taxon>
        <taxon>Saprolegniales</taxon>
        <taxon>Verrucalvaceae</taxon>
        <taxon>Aphanomyces</taxon>
    </lineage>
</organism>
<dbReference type="SUPFAM" id="SSF57903">
    <property type="entry name" value="FYVE/PHD zinc finger"/>
    <property type="match status" value="1"/>
</dbReference>
<comment type="caution">
    <text evidence="3">The sequence shown here is derived from an EMBL/GenBank/DDBJ whole genome shotgun (WGS) entry which is preliminary data.</text>
</comment>
<name>A0A397B2V6_APHAT</name>
<evidence type="ECO:0000313" key="4">
    <source>
        <dbReference type="Proteomes" id="UP000265427"/>
    </source>
</evidence>
<feature type="transmembrane region" description="Helical" evidence="2">
    <location>
        <begin position="175"/>
        <end position="196"/>
    </location>
</feature>
<gene>
    <name evidence="3" type="ORF">DYB36_010528</name>
</gene>
<keyword evidence="2" id="KW-0472">Membrane</keyword>